<dbReference type="Gene3D" id="3.30.310.50">
    <property type="entry name" value="Alpha-D-phosphohexomutase, C-terminal domain"/>
    <property type="match status" value="1"/>
</dbReference>
<evidence type="ECO:0000313" key="2">
    <source>
        <dbReference type="EMBL" id="GGM74494.1"/>
    </source>
</evidence>
<comment type="caution">
    <text evidence="2">The sequence shown here is derived from an EMBL/GenBank/DDBJ whole genome shotgun (WGS) entry which is preliminary data.</text>
</comment>
<gene>
    <name evidence="2" type="ORF">GCM10007108_10550</name>
</gene>
<keyword evidence="3" id="KW-1185">Reference proteome</keyword>
<dbReference type="InterPro" id="IPR015419">
    <property type="entry name" value="CTAG/Pcc1"/>
</dbReference>
<dbReference type="AlphaFoldDB" id="A0AA37BRH0"/>
<sequence length="75" mass="8530">MYEVELRISEEEMPGIDAILLPDMGTEVGRSKVSLRRDGESIYVSLRCPDRSSLRASLGMLTRLLITVKRVYEEV</sequence>
<comment type="similarity">
    <text evidence="1">Belongs to the CTAG/PCC1 family.</text>
</comment>
<dbReference type="RefSeq" id="WP_188680907.1">
    <property type="nucleotide sequence ID" value="NZ_BMNY01000001.1"/>
</dbReference>
<evidence type="ECO:0000313" key="3">
    <source>
        <dbReference type="Proteomes" id="UP000632195"/>
    </source>
</evidence>
<organism evidence="2 3">
    <name type="scientific">Thermogymnomonas acidicola</name>
    <dbReference type="NCBI Taxonomy" id="399579"/>
    <lineage>
        <taxon>Archaea</taxon>
        <taxon>Methanobacteriati</taxon>
        <taxon>Thermoplasmatota</taxon>
        <taxon>Thermoplasmata</taxon>
        <taxon>Thermoplasmatales</taxon>
        <taxon>Thermogymnomonas</taxon>
    </lineage>
</organism>
<evidence type="ECO:0000256" key="1">
    <source>
        <dbReference type="ARBA" id="ARBA00007073"/>
    </source>
</evidence>
<dbReference type="Pfam" id="PF09341">
    <property type="entry name" value="Pcc1"/>
    <property type="match status" value="1"/>
</dbReference>
<accession>A0AA37BRH0</accession>
<reference evidence="2" key="2">
    <citation type="submission" date="2022-09" db="EMBL/GenBank/DDBJ databases">
        <authorList>
            <person name="Sun Q."/>
            <person name="Ohkuma M."/>
        </authorList>
    </citation>
    <scope>NUCLEOTIDE SEQUENCE</scope>
    <source>
        <strain evidence="2">JCM 13583</strain>
    </source>
</reference>
<proteinExistence type="inferred from homology"/>
<reference evidence="2" key="1">
    <citation type="journal article" date="2014" name="Int. J. Syst. Evol. Microbiol.">
        <title>Complete genome sequence of Corynebacterium casei LMG S-19264T (=DSM 44701T), isolated from a smear-ripened cheese.</title>
        <authorList>
            <consortium name="US DOE Joint Genome Institute (JGI-PGF)"/>
            <person name="Walter F."/>
            <person name="Albersmeier A."/>
            <person name="Kalinowski J."/>
            <person name="Ruckert C."/>
        </authorList>
    </citation>
    <scope>NUCLEOTIDE SEQUENCE</scope>
    <source>
        <strain evidence="2">JCM 13583</strain>
    </source>
</reference>
<evidence type="ECO:0008006" key="4">
    <source>
        <dbReference type="Google" id="ProtNLM"/>
    </source>
</evidence>
<name>A0AA37BRH0_9ARCH</name>
<dbReference type="Proteomes" id="UP000632195">
    <property type="component" value="Unassembled WGS sequence"/>
</dbReference>
<protein>
    <recommendedName>
        <fullName evidence="4">Transcription factor Pcc1</fullName>
    </recommendedName>
</protein>
<dbReference type="EMBL" id="BMNY01000001">
    <property type="protein sequence ID" value="GGM74494.1"/>
    <property type="molecule type" value="Genomic_DNA"/>
</dbReference>